<dbReference type="Proteomes" id="UP000184233">
    <property type="component" value="Unassembled WGS sequence"/>
</dbReference>
<organism evidence="5 6">
    <name type="scientific">Candidatus Kapaibacterium thiocyanatum</name>
    <dbReference type="NCBI Taxonomy" id="1895771"/>
    <lineage>
        <taxon>Bacteria</taxon>
        <taxon>Pseudomonadati</taxon>
        <taxon>Candidatus Kapaibacteriota</taxon>
        <taxon>Candidatus Kapaibacteriia</taxon>
        <taxon>Candidatus Kapaibacteriales</taxon>
        <taxon>Candidatus Kapaibacteriaceae</taxon>
        <taxon>Candidatus Kapaibacterium</taxon>
    </lineage>
</organism>
<keyword evidence="3" id="KW-0808">Transferase</keyword>
<protein>
    <submittedName>
        <fullName evidence="5">Uncharacterized protein</fullName>
    </submittedName>
</protein>
<feature type="transmembrane region" description="Helical" evidence="4">
    <location>
        <begin position="6"/>
        <end position="32"/>
    </location>
</feature>
<dbReference type="EMBL" id="MKVH01000024">
    <property type="protein sequence ID" value="OJX57239.1"/>
    <property type="molecule type" value="Genomic_DNA"/>
</dbReference>
<dbReference type="PANTHER" id="PTHR43630:SF1">
    <property type="entry name" value="POLY-BETA-1,6-N-ACETYL-D-GLUCOSAMINE SYNTHASE"/>
    <property type="match status" value="1"/>
</dbReference>
<keyword evidence="2" id="KW-0328">Glycosyltransferase</keyword>
<name>A0A1M3KYC3_9BACT</name>
<feature type="transmembrane region" description="Helical" evidence="4">
    <location>
        <begin position="301"/>
        <end position="319"/>
    </location>
</feature>
<keyword evidence="4" id="KW-0472">Membrane</keyword>
<sequence>MSDSDIALVLAVVSVVGILYPHLLYPLLLLVVHRFRRDPVRHVKALHPALTVVVAAYNEADYIVDCLDSIVGNGYSASKISIIVGDDGSEDDTAGIVLDWAGRHAGVDIVLHRCERSGKNGVLRRIIPLVRTDITVFTDADTRLQAGALEELMAPFADDRTGAVLGKNDRGGKAFAGDSASEGEAMYRSMEDKVNVLESEVASTMASNGALYAVRTALLRPLPDSRVADDWMNVLFAILAGRRAVFTPHARAVEYRPNDMAMEMRRTVRTVASGFACVGHAKRLLSPTSGIVAWLLWSHRILRWLSPVFLVMLFVATILAVDNVLLFGLLFYGQFVLYALALLGHAAERFGSRIPVIGAIQFFVAMNMCFLAGMYRSCTGRRLDAWKPATERTDG</sequence>
<gene>
    <name evidence="5" type="ORF">BGO89_12155</name>
</gene>
<dbReference type="AlphaFoldDB" id="A0A1M3KYC3"/>
<dbReference type="InterPro" id="IPR029044">
    <property type="entry name" value="Nucleotide-diphossugar_trans"/>
</dbReference>
<dbReference type="STRING" id="1895771.BGO89_12155"/>
<evidence type="ECO:0000256" key="4">
    <source>
        <dbReference type="SAM" id="Phobius"/>
    </source>
</evidence>
<proteinExistence type="inferred from homology"/>
<keyword evidence="4" id="KW-0812">Transmembrane</keyword>
<dbReference type="SUPFAM" id="SSF53448">
    <property type="entry name" value="Nucleotide-diphospho-sugar transferases"/>
    <property type="match status" value="1"/>
</dbReference>
<evidence type="ECO:0000256" key="3">
    <source>
        <dbReference type="ARBA" id="ARBA00022679"/>
    </source>
</evidence>
<feature type="transmembrane region" description="Helical" evidence="4">
    <location>
        <begin position="325"/>
        <end position="344"/>
    </location>
</feature>
<feature type="transmembrane region" description="Helical" evidence="4">
    <location>
        <begin position="356"/>
        <end position="375"/>
    </location>
</feature>
<evidence type="ECO:0000256" key="1">
    <source>
        <dbReference type="ARBA" id="ARBA00006739"/>
    </source>
</evidence>
<evidence type="ECO:0000256" key="2">
    <source>
        <dbReference type="ARBA" id="ARBA00022676"/>
    </source>
</evidence>
<accession>A0A1M3KYC3</accession>
<evidence type="ECO:0000313" key="5">
    <source>
        <dbReference type="EMBL" id="OJX57239.1"/>
    </source>
</evidence>
<reference evidence="5 6" key="1">
    <citation type="submission" date="2016-09" db="EMBL/GenBank/DDBJ databases">
        <title>Genome-resolved meta-omics ties microbial dynamics to process performance in biotechnology for thiocyanate degradation.</title>
        <authorList>
            <person name="Kantor R.S."/>
            <person name="Huddy R.J."/>
            <person name="Iyer R."/>
            <person name="Thomas B.C."/>
            <person name="Brown C.T."/>
            <person name="Anantharaman K."/>
            <person name="Tringe S."/>
            <person name="Hettich R.L."/>
            <person name="Harrison S.T."/>
            <person name="Banfield J.F."/>
        </authorList>
    </citation>
    <scope>NUCLEOTIDE SEQUENCE [LARGE SCALE GENOMIC DNA]</scope>
    <source>
        <strain evidence="5">59-99</strain>
    </source>
</reference>
<dbReference type="Pfam" id="PF13641">
    <property type="entry name" value="Glyco_tranf_2_3"/>
    <property type="match status" value="1"/>
</dbReference>
<dbReference type="Gene3D" id="3.90.550.10">
    <property type="entry name" value="Spore Coat Polysaccharide Biosynthesis Protein SpsA, Chain A"/>
    <property type="match status" value="1"/>
</dbReference>
<dbReference type="PANTHER" id="PTHR43630">
    <property type="entry name" value="POLY-BETA-1,6-N-ACETYL-D-GLUCOSAMINE SYNTHASE"/>
    <property type="match status" value="1"/>
</dbReference>
<keyword evidence="4" id="KW-1133">Transmembrane helix</keyword>
<evidence type="ECO:0000313" key="6">
    <source>
        <dbReference type="Proteomes" id="UP000184233"/>
    </source>
</evidence>
<dbReference type="GO" id="GO:0016757">
    <property type="term" value="F:glycosyltransferase activity"/>
    <property type="evidence" value="ECO:0007669"/>
    <property type="project" value="UniProtKB-KW"/>
</dbReference>
<comment type="similarity">
    <text evidence="1">Belongs to the glycosyltransferase 2 family.</text>
</comment>
<comment type="caution">
    <text evidence="5">The sequence shown here is derived from an EMBL/GenBank/DDBJ whole genome shotgun (WGS) entry which is preliminary data.</text>
</comment>